<dbReference type="EMBL" id="SMMG02000006">
    <property type="protein sequence ID" value="KAA3470827.1"/>
    <property type="molecule type" value="Genomic_DNA"/>
</dbReference>
<sequence>MAPAELKKLEAQLQELLDKGFIRPSLTLNHDGFVLAELKTRPLFLQKIQELQNENLKLIAK</sequence>
<organism evidence="1 2">
    <name type="scientific">Gossypium australe</name>
    <dbReference type="NCBI Taxonomy" id="47621"/>
    <lineage>
        <taxon>Eukaryota</taxon>
        <taxon>Viridiplantae</taxon>
        <taxon>Streptophyta</taxon>
        <taxon>Embryophyta</taxon>
        <taxon>Tracheophyta</taxon>
        <taxon>Spermatophyta</taxon>
        <taxon>Magnoliopsida</taxon>
        <taxon>eudicotyledons</taxon>
        <taxon>Gunneridae</taxon>
        <taxon>Pentapetalae</taxon>
        <taxon>rosids</taxon>
        <taxon>malvids</taxon>
        <taxon>Malvales</taxon>
        <taxon>Malvaceae</taxon>
        <taxon>Malvoideae</taxon>
        <taxon>Gossypium</taxon>
    </lineage>
</organism>
<proteinExistence type="predicted"/>
<keyword evidence="1" id="KW-0548">Nucleotidyltransferase</keyword>
<name>A0A5B6VP51_9ROSI</name>
<reference evidence="2" key="1">
    <citation type="journal article" date="2019" name="Plant Biotechnol. J.">
        <title>Genome sequencing of the Australian wild diploid species Gossypium australe highlights disease resistance and delayed gland morphogenesis.</title>
        <authorList>
            <person name="Cai Y."/>
            <person name="Cai X."/>
            <person name="Wang Q."/>
            <person name="Wang P."/>
            <person name="Zhang Y."/>
            <person name="Cai C."/>
            <person name="Xu Y."/>
            <person name="Wang K."/>
            <person name="Zhou Z."/>
            <person name="Wang C."/>
            <person name="Geng S."/>
            <person name="Li B."/>
            <person name="Dong Q."/>
            <person name="Hou Y."/>
            <person name="Wang H."/>
            <person name="Ai P."/>
            <person name="Liu Z."/>
            <person name="Yi F."/>
            <person name="Sun M."/>
            <person name="An G."/>
            <person name="Cheng J."/>
            <person name="Zhang Y."/>
            <person name="Shi Q."/>
            <person name="Xie Y."/>
            <person name="Shi X."/>
            <person name="Chang Y."/>
            <person name="Huang F."/>
            <person name="Chen Y."/>
            <person name="Hong S."/>
            <person name="Mi L."/>
            <person name="Sun Q."/>
            <person name="Zhang L."/>
            <person name="Zhou B."/>
            <person name="Peng R."/>
            <person name="Zhang X."/>
            <person name="Liu F."/>
        </authorList>
    </citation>
    <scope>NUCLEOTIDE SEQUENCE [LARGE SCALE GENOMIC DNA]</scope>
    <source>
        <strain evidence="2">cv. PA1801</strain>
    </source>
</reference>
<dbReference type="AlphaFoldDB" id="A0A5B6VP51"/>
<gene>
    <name evidence="1" type="ORF">EPI10_016505</name>
</gene>
<evidence type="ECO:0000313" key="2">
    <source>
        <dbReference type="Proteomes" id="UP000325315"/>
    </source>
</evidence>
<dbReference type="GO" id="GO:0003964">
    <property type="term" value="F:RNA-directed DNA polymerase activity"/>
    <property type="evidence" value="ECO:0007669"/>
    <property type="project" value="UniProtKB-KW"/>
</dbReference>
<keyword evidence="1" id="KW-0808">Transferase</keyword>
<keyword evidence="2" id="KW-1185">Reference proteome</keyword>
<protein>
    <submittedName>
        <fullName evidence="1">RNA-directed DNA polymerase-like protein</fullName>
    </submittedName>
</protein>
<comment type="caution">
    <text evidence="1">The sequence shown here is derived from an EMBL/GenBank/DDBJ whole genome shotgun (WGS) entry which is preliminary data.</text>
</comment>
<accession>A0A5B6VP51</accession>
<evidence type="ECO:0000313" key="1">
    <source>
        <dbReference type="EMBL" id="KAA3470827.1"/>
    </source>
</evidence>
<dbReference type="Proteomes" id="UP000325315">
    <property type="component" value="Unassembled WGS sequence"/>
</dbReference>
<keyword evidence="1" id="KW-0695">RNA-directed DNA polymerase</keyword>